<name>A0A1C0TQS4_9GAMM</name>
<gene>
    <name evidence="2" type="ORF">A7985_11835</name>
</gene>
<accession>A0A1C0TQS4</accession>
<evidence type="ECO:0000313" key="3">
    <source>
        <dbReference type="Proteomes" id="UP000093366"/>
    </source>
</evidence>
<organism evidence="2 3">
    <name type="scientific">Pseudoalteromonas luteoviolacea</name>
    <dbReference type="NCBI Taxonomy" id="43657"/>
    <lineage>
        <taxon>Bacteria</taxon>
        <taxon>Pseudomonadati</taxon>
        <taxon>Pseudomonadota</taxon>
        <taxon>Gammaproteobacteria</taxon>
        <taxon>Alteromonadales</taxon>
        <taxon>Pseudoalteromonadaceae</taxon>
        <taxon>Pseudoalteromonas</taxon>
    </lineage>
</organism>
<protein>
    <submittedName>
        <fullName evidence="2">Uncharacterized protein</fullName>
    </submittedName>
</protein>
<keyword evidence="1" id="KW-0812">Transmembrane</keyword>
<dbReference type="Proteomes" id="UP000093366">
    <property type="component" value="Unassembled WGS sequence"/>
</dbReference>
<dbReference type="AlphaFoldDB" id="A0A1C0TQS4"/>
<proteinExistence type="predicted"/>
<feature type="transmembrane region" description="Helical" evidence="1">
    <location>
        <begin position="12"/>
        <end position="31"/>
    </location>
</feature>
<evidence type="ECO:0000256" key="1">
    <source>
        <dbReference type="SAM" id="Phobius"/>
    </source>
</evidence>
<sequence>MQDINFAKGNAMIFLIRWISCIAMTTLSLIYLIEGEFLYTILMAIFAFILNPGTKASPVEYENGKRLFDKYLVDKPKRNRSNVKPW</sequence>
<dbReference type="EMBL" id="MAUJ01000003">
    <property type="protein sequence ID" value="OCQ21309.1"/>
    <property type="molecule type" value="Genomic_DNA"/>
</dbReference>
<reference evidence="3" key="1">
    <citation type="submission" date="2016-07" db="EMBL/GenBank/DDBJ databases">
        <authorList>
            <person name="Florea S."/>
            <person name="Webb J.S."/>
            <person name="Jaromczyk J."/>
            <person name="Schardl C.L."/>
        </authorList>
    </citation>
    <scope>NUCLEOTIDE SEQUENCE [LARGE SCALE GENOMIC DNA]</scope>
    <source>
        <strain evidence="3">IPB1</strain>
    </source>
</reference>
<feature type="transmembrane region" description="Helical" evidence="1">
    <location>
        <begin position="37"/>
        <end position="54"/>
    </location>
</feature>
<keyword evidence="1" id="KW-0472">Membrane</keyword>
<keyword evidence="1" id="KW-1133">Transmembrane helix</keyword>
<evidence type="ECO:0000313" key="2">
    <source>
        <dbReference type="EMBL" id="OCQ21309.1"/>
    </source>
</evidence>
<comment type="caution">
    <text evidence="2">The sequence shown here is derived from an EMBL/GenBank/DDBJ whole genome shotgun (WGS) entry which is preliminary data.</text>
</comment>